<evidence type="ECO:0000256" key="6">
    <source>
        <dbReference type="ARBA" id="ARBA00022747"/>
    </source>
</evidence>
<dbReference type="GO" id="GO:0003677">
    <property type="term" value="F:DNA binding"/>
    <property type="evidence" value="ECO:0007669"/>
    <property type="project" value="UniProtKB-KW"/>
</dbReference>
<dbReference type="PANTHER" id="PTHR42933:SF3">
    <property type="entry name" value="TYPE I RESTRICTION ENZYME MJAVIII METHYLASE SUBUNIT"/>
    <property type="match status" value="1"/>
</dbReference>
<evidence type="ECO:0000256" key="2">
    <source>
        <dbReference type="ARBA" id="ARBA00011900"/>
    </source>
</evidence>
<keyword evidence="3 9" id="KW-0489">Methyltransferase</keyword>
<proteinExistence type="inferred from homology"/>
<dbReference type="Gene3D" id="3.40.50.150">
    <property type="entry name" value="Vaccinia Virus protein VP39"/>
    <property type="match status" value="1"/>
</dbReference>
<dbReference type="AlphaFoldDB" id="A0A226QE30"/>
<keyword evidence="4" id="KW-0808">Transferase</keyword>
<keyword evidence="6" id="KW-0680">Restriction system</keyword>
<accession>A0A226QE30</accession>
<sequence length="634" mass="72089">MVYERELSHFMDQLRSEANISVIDSVQTIASIASVKFLELDKERYSLPDELSLGAILKEGAFLAEKVKAVLNEIEAHVPFLKGVYELSDLFGRLSNNTLYHLLSRIHSFAFTKEQWKQWIESLFVYAGNMADVEGVELITPVGVNELGIRLLNMEGGEFYDGVSGLSGTLCAASEYARRHHCEVALYGQEINQRAWALGKLRLLFHDRTDAHLAKGDTLTEPAFVEGNKLKKFDYIMMNFPFGMRINSYEQLMNDRYDRFVYGRLPRTSADMAFILHALSSLKENGKAVLVVTNGMLFRGGPEAVIRGHLLSADLIESVIALPSSLLDGAAIQINLLVLNKNKSAEREGNILFINAENYYGERRRGRRYLRQEDIDRIVAIYHEGLEIDEVSKFVSVREIEEANLLSNRYLQSSEWTIEPYGKVKFYPDHIKNLPCVQPLKRIGTFYRGINISAKDAEIENGPYKVIKLSDVQNGEVLIDQLASYEITNNAKIESYLVQEGDVIISVRGAGIKIAVIPPHEGDILISHNFIGIRPHRHVDPFYLKVFLESPVGQYLLLSKQAGTNVTILNMKDLENIPIPVRPFEEQKEIIMSYLEEQKHIQDMMKQLEKQRLESSLKLYEKMGIRSTFTLMQS</sequence>
<dbReference type="SUPFAM" id="SSF53335">
    <property type="entry name" value="S-adenosyl-L-methionine-dependent methyltransferases"/>
    <property type="match status" value="1"/>
</dbReference>
<evidence type="ECO:0000313" key="10">
    <source>
        <dbReference type="Proteomes" id="UP000198378"/>
    </source>
</evidence>
<dbReference type="InterPro" id="IPR000055">
    <property type="entry name" value="Restrct_endonuc_typeI_TRD"/>
</dbReference>
<dbReference type="EC" id="2.1.1.72" evidence="2"/>
<gene>
    <name evidence="9" type="ORF">B9L19_06455</name>
</gene>
<dbReference type="KEGG" id="gtm:GT3921_07670"/>
<dbReference type="Proteomes" id="UP000198378">
    <property type="component" value="Unassembled WGS sequence"/>
</dbReference>
<dbReference type="InterPro" id="IPR044946">
    <property type="entry name" value="Restrct_endonuc_typeI_TRD_sf"/>
</dbReference>
<evidence type="ECO:0000256" key="8">
    <source>
        <dbReference type="ARBA" id="ARBA00047942"/>
    </source>
</evidence>
<dbReference type="Gene3D" id="3.90.220.20">
    <property type="entry name" value="DNA methylase specificity domains"/>
    <property type="match status" value="1"/>
</dbReference>
<dbReference type="PANTHER" id="PTHR42933">
    <property type="entry name" value="SLR6095 PROTEIN"/>
    <property type="match status" value="1"/>
</dbReference>
<comment type="catalytic activity">
    <reaction evidence="8">
        <text>a 2'-deoxyadenosine in DNA + S-adenosyl-L-methionine = an N(6)-methyl-2'-deoxyadenosine in DNA + S-adenosyl-L-homocysteine + H(+)</text>
        <dbReference type="Rhea" id="RHEA:15197"/>
        <dbReference type="Rhea" id="RHEA-COMP:12418"/>
        <dbReference type="Rhea" id="RHEA-COMP:12419"/>
        <dbReference type="ChEBI" id="CHEBI:15378"/>
        <dbReference type="ChEBI" id="CHEBI:57856"/>
        <dbReference type="ChEBI" id="CHEBI:59789"/>
        <dbReference type="ChEBI" id="CHEBI:90615"/>
        <dbReference type="ChEBI" id="CHEBI:90616"/>
        <dbReference type="EC" id="2.1.1.72"/>
    </reaction>
</comment>
<keyword evidence="7" id="KW-0238">DNA-binding</keyword>
<reference evidence="9 10" key="1">
    <citation type="submission" date="2017-05" db="EMBL/GenBank/DDBJ databases">
        <title>The genome sequence of Geobacillus thermocatenulatus DSM 730.</title>
        <authorList>
            <person name="Ramaloko W.T."/>
            <person name="Koen N."/>
            <person name="Polliack S."/>
            <person name="Aliyu H."/>
            <person name="Lebre P."/>
            <person name="Mohr T."/>
            <person name="Oswald F."/>
            <person name="Zwick M."/>
            <person name="Neumann A."/>
            <person name="Syldatk C."/>
            <person name="Cowan D."/>
            <person name="De Maayer P."/>
        </authorList>
    </citation>
    <scope>NUCLEOTIDE SEQUENCE [LARGE SCALE GENOMIC DNA]</scope>
    <source>
        <strain evidence="9 10">BGSC 93A1</strain>
    </source>
</reference>
<dbReference type="GO" id="GO:0008170">
    <property type="term" value="F:N-methyltransferase activity"/>
    <property type="evidence" value="ECO:0007669"/>
    <property type="project" value="InterPro"/>
</dbReference>
<comment type="caution">
    <text evidence="9">The sequence shown here is derived from an EMBL/GenBank/DDBJ whole genome shotgun (WGS) entry which is preliminary data.</text>
</comment>
<dbReference type="PRINTS" id="PR00507">
    <property type="entry name" value="N12N6MTFRASE"/>
</dbReference>
<dbReference type="Pfam" id="PF02384">
    <property type="entry name" value="N6_Mtase"/>
    <property type="match status" value="1"/>
</dbReference>
<keyword evidence="10" id="KW-1185">Reference proteome</keyword>
<dbReference type="GO" id="GO:0032259">
    <property type="term" value="P:methylation"/>
    <property type="evidence" value="ECO:0007669"/>
    <property type="project" value="UniProtKB-KW"/>
</dbReference>
<name>A0A226QE30_9BACL</name>
<dbReference type="REBASE" id="208204">
    <property type="entry name" value="M1.Gth3921ORF7670P"/>
</dbReference>
<comment type="similarity">
    <text evidence="1">Belongs to the type-I restriction system S methylase family.</text>
</comment>
<dbReference type="RefSeq" id="WP_047752826.1">
    <property type="nucleotide sequence ID" value="NZ_CP018058.1"/>
</dbReference>
<dbReference type="Pfam" id="PF01420">
    <property type="entry name" value="Methylase_S"/>
    <property type="match status" value="1"/>
</dbReference>
<dbReference type="GO" id="GO:0009007">
    <property type="term" value="F:site-specific DNA-methyltransferase (adenine-specific) activity"/>
    <property type="evidence" value="ECO:0007669"/>
    <property type="project" value="UniProtKB-EC"/>
</dbReference>
<protein>
    <recommendedName>
        <fullName evidence="2">site-specific DNA-methyltransferase (adenine-specific)</fullName>
        <ecNumber evidence="2">2.1.1.72</ecNumber>
    </recommendedName>
</protein>
<dbReference type="InterPro" id="IPR003356">
    <property type="entry name" value="DNA_methylase_A-5"/>
</dbReference>
<keyword evidence="5" id="KW-0949">S-adenosyl-L-methionine</keyword>
<dbReference type="EMBL" id="NEWK01000001">
    <property type="protein sequence ID" value="OXB89692.1"/>
    <property type="molecule type" value="Genomic_DNA"/>
</dbReference>
<dbReference type="SUPFAM" id="SSF116734">
    <property type="entry name" value="DNA methylase specificity domain"/>
    <property type="match status" value="1"/>
</dbReference>
<evidence type="ECO:0000313" key="9">
    <source>
        <dbReference type="EMBL" id="OXB89692.1"/>
    </source>
</evidence>
<evidence type="ECO:0000256" key="5">
    <source>
        <dbReference type="ARBA" id="ARBA00022691"/>
    </source>
</evidence>
<evidence type="ECO:0000256" key="7">
    <source>
        <dbReference type="ARBA" id="ARBA00023125"/>
    </source>
</evidence>
<dbReference type="GO" id="GO:0009307">
    <property type="term" value="P:DNA restriction-modification system"/>
    <property type="evidence" value="ECO:0007669"/>
    <property type="project" value="UniProtKB-KW"/>
</dbReference>
<dbReference type="InterPro" id="IPR029063">
    <property type="entry name" value="SAM-dependent_MTases_sf"/>
</dbReference>
<dbReference type="InterPro" id="IPR051537">
    <property type="entry name" value="DNA_Adenine_Mtase"/>
</dbReference>
<evidence type="ECO:0000256" key="1">
    <source>
        <dbReference type="ARBA" id="ARBA00010923"/>
    </source>
</evidence>
<organism evidence="9 10">
    <name type="scientific">Geobacillus thermocatenulatus</name>
    <dbReference type="NCBI Taxonomy" id="33938"/>
    <lineage>
        <taxon>Bacteria</taxon>
        <taxon>Bacillati</taxon>
        <taxon>Bacillota</taxon>
        <taxon>Bacilli</taxon>
        <taxon>Bacillales</taxon>
        <taxon>Anoxybacillaceae</taxon>
        <taxon>Geobacillus</taxon>
        <taxon>Geobacillus thermoleovorans group</taxon>
    </lineage>
</organism>
<evidence type="ECO:0000256" key="4">
    <source>
        <dbReference type="ARBA" id="ARBA00022679"/>
    </source>
</evidence>
<evidence type="ECO:0000256" key="3">
    <source>
        <dbReference type="ARBA" id="ARBA00022603"/>
    </source>
</evidence>